<dbReference type="InterPro" id="IPR027417">
    <property type="entry name" value="P-loop_NTPase"/>
</dbReference>
<evidence type="ECO:0000313" key="2">
    <source>
        <dbReference type="Proteomes" id="UP000005801"/>
    </source>
</evidence>
<sequence length="452" mass="50212">MSELRSKAKAFYNHLDFDKPITFGLDQLVAAKDAQPEGLYVEAIHGVDPSLDPVVELADQIDFSLSAGAYLFTGNRGTGKTTELMRLAKLLDGYGCEVFYVDLSRYLMLTQRVEVTDFLISVLGALSEKVNQRFPGTLGGEVGKPTFFERTWSFLKSGVEFEGLSLPAGPAGLRAALVHTPSFKAELQKRTRSHVQVLVDEARGFALEVVELVRARRGDPDRKVVMIVDSVERLRGNGTPKEVRAVFHSAEQLFASNAELLRFVGLSAVYTVPPYLQALAGGLGSLYAGGRIYALPSVHVYEGRPAEGQPPVSSAEGVGKLVEIVDRRYKWRAEFFTEAQLRRLAERSGGDLRDYFRMLRLAITGIARRGTDHAHAVLEAAEDAVRRDMLPIADDDRAWLAKIEHSHRPCLPSLDQLPEFARLQQGKYVLQYRNGDDWYAVHPLLREELGLA</sequence>
<organism evidence="1 2">
    <name type="scientific">Plesiocystis pacifica SIR-1</name>
    <dbReference type="NCBI Taxonomy" id="391625"/>
    <lineage>
        <taxon>Bacteria</taxon>
        <taxon>Pseudomonadati</taxon>
        <taxon>Myxococcota</taxon>
        <taxon>Polyangia</taxon>
        <taxon>Nannocystales</taxon>
        <taxon>Nannocystaceae</taxon>
        <taxon>Plesiocystis</taxon>
    </lineage>
</organism>
<name>A6G4A8_9BACT</name>
<dbReference type="EMBL" id="ABCS01000021">
    <property type="protein sequence ID" value="EDM79220.1"/>
    <property type="molecule type" value="Genomic_DNA"/>
</dbReference>
<dbReference type="STRING" id="391625.PPSIR1_03748"/>
<dbReference type="AlphaFoldDB" id="A6G4A8"/>
<dbReference type="OrthoDB" id="2022508at2"/>
<dbReference type="RefSeq" id="WP_006971557.1">
    <property type="nucleotide sequence ID" value="NZ_ABCS01000021.1"/>
</dbReference>
<comment type="caution">
    <text evidence="1">The sequence shown here is derived from an EMBL/GenBank/DDBJ whole genome shotgun (WGS) entry which is preliminary data.</text>
</comment>
<dbReference type="eggNOG" id="COG0507">
    <property type="taxonomic scope" value="Bacteria"/>
</dbReference>
<proteinExistence type="predicted"/>
<evidence type="ECO:0000313" key="1">
    <source>
        <dbReference type="EMBL" id="EDM79220.1"/>
    </source>
</evidence>
<gene>
    <name evidence="1" type="ORF">PPSIR1_03748</name>
</gene>
<keyword evidence="2" id="KW-1185">Reference proteome</keyword>
<reference evidence="1 2" key="1">
    <citation type="submission" date="2007-06" db="EMBL/GenBank/DDBJ databases">
        <authorList>
            <person name="Shimkets L."/>
            <person name="Ferriera S."/>
            <person name="Johnson J."/>
            <person name="Kravitz S."/>
            <person name="Beeson K."/>
            <person name="Sutton G."/>
            <person name="Rogers Y.-H."/>
            <person name="Friedman R."/>
            <person name="Frazier M."/>
            <person name="Venter J.C."/>
        </authorList>
    </citation>
    <scope>NUCLEOTIDE SEQUENCE [LARGE SCALE GENOMIC DNA]</scope>
    <source>
        <strain evidence="1 2">SIR-1</strain>
    </source>
</reference>
<accession>A6G4A8</accession>
<protein>
    <submittedName>
        <fullName evidence="1">Uncharacterized protein</fullName>
    </submittedName>
</protein>
<dbReference type="Proteomes" id="UP000005801">
    <property type="component" value="Unassembled WGS sequence"/>
</dbReference>
<dbReference type="SUPFAM" id="SSF52540">
    <property type="entry name" value="P-loop containing nucleoside triphosphate hydrolases"/>
    <property type="match status" value="1"/>
</dbReference>